<gene>
    <name evidence="3" type="primary">LOC111128551</name>
</gene>
<dbReference type="RefSeq" id="XP_022329936.1">
    <property type="nucleotide sequence ID" value="XM_022474228.1"/>
</dbReference>
<evidence type="ECO:0000313" key="3">
    <source>
        <dbReference type="RefSeq" id="XP_022329936.1"/>
    </source>
</evidence>
<dbReference type="GeneID" id="111128551"/>
<organism evidence="2 3">
    <name type="scientific">Crassostrea virginica</name>
    <name type="common">Eastern oyster</name>
    <dbReference type="NCBI Taxonomy" id="6565"/>
    <lineage>
        <taxon>Eukaryota</taxon>
        <taxon>Metazoa</taxon>
        <taxon>Spiralia</taxon>
        <taxon>Lophotrochozoa</taxon>
        <taxon>Mollusca</taxon>
        <taxon>Bivalvia</taxon>
        <taxon>Autobranchia</taxon>
        <taxon>Pteriomorphia</taxon>
        <taxon>Ostreida</taxon>
        <taxon>Ostreoidea</taxon>
        <taxon>Ostreidae</taxon>
        <taxon>Crassostrea</taxon>
    </lineage>
</organism>
<dbReference type="Pfam" id="PF01650">
    <property type="entry name" value="Peptidase_C13"/>
    <property type="match status" value="1"/>
</dbReference>
<dbReference type="AlphaFoldDB" id="A0A8B8DSH7"/>
<dbReference type="KEGG" id="cvn:111128551"/>
<dbReference type="GO" id="GO:0051603">
    <property type="term" value="P:proteolysis involved in protein catabolic process"/>
    <property type="evidence" value="ECO:0007669"/>
    <property type="project" value="TreeGrafter"/>
</dbReference>
<dbReference type="OrthoDB" id="9973749at2759"/>
<dbReference type="GO" id="GO:0004197">
    <property type="term" value="F:cysteine-type endopeptidase activity"/>
    <property type="evidence" value="ECO:0007669"/>
    <property type="project" value="TreeGrafter"/>
</dbReference>
<evidence type="ECO:0000256" key="1">
    <source>
        <dbReference type="ARBA" id="ARBA00009941"/>
    </source>
</evidence>
<dbReference type="PANTHER" id="PTHR12000">
    <property type="entry name" value="HEMOGLOBINASE FAMILY MEMBER"/>
    <property type="match status" value="1"/>
</dbReference>
<dbReference type="GO" id="GO:0006624">
    <property type="term" value="P:vacuolar protein processing"/>
    <property type="evidence" value="ECO:0007669"/>
    <property type="project" value="TreeGrafter"/>
</dbReference>
<dbReference type="Proteomes" id="UP000694844">
    <property type="component" value="Chromosome 1"/>
</dbReference>
<name>A0A8B8DSH7_CRAVI</name>
<reference evidence="3" key="2">
    <citation type="submission" date="2025-08" db="UniProtKB">
        <authorList>
            <consortium name="RefSeq"/>
        </authorList>
    </citation>
    <scope>IDENTIFICATION</scope>
    <source>
        <tissue evidence="3">Whole sample</tissue>
    </source>
</reference>
<dbReference type="GO" id="GO:0005773">
    <property type="term" value="C:vacuole"/>
    <property type="evidence" value="ECO:0007669"/>
    <property type="project" value="GOC"/>
</dbReference>
<protein>
    <submittedName>
        <fullName evidence="3">Legumain-like</fullName>
    </submittedName>
</protein>
<sequence length="101" mass="11477">MCTTGKTWAFLVAGSHGYNNYRHQLHAIDLTKTIENMHTDKRFAKLLFYMETCYSGSMFEGLQIQNMNVLAVTAANATEPSYACYDDCQRKTYLGDVFSVL</sequence>
<keyword evidence="2" id="KW-1185">Reference proteome</keyword>
<comment type="similarity">
    <text evidence="1">Belongs to the peptidase C13 family.</text>
</comment>
<reference evidence="2" key="1">
    <citation type="submission" date="2024-06" db="UniProtKB">
        <authorList>
            <consortium name="RefSeq"/>
        </authorList>
    </citation>
    <scope>NUCLEOTIDE SEQUENCE [LARGE SCALE GENOMIC DNA]</scope>
</reference>
<dbReference type="Gene3D" id="3.40.50.1460">
    <property type="match status" value="1"/>
</dbReference>
<proteinExistence type="inferred from homology"/>
<dbReference type="InterPro" id="IPR001096">
    <property type="entry name" value="Peptidase_C13"/>
</dbReference>
<accession>A0A8B8DSH7</accession>
<evidence type="ECO:0000313" key="2">
    <source>
        <dbReference type="Proteomes" id="UP000694844"/>
    </source>
</evidence>
<dbReference type="PANTHER" id="PTHR12000:SF42">
    <property type="entry name" value="LEGUMAIN"/>
    <property type="match status" value="1"/>
</dbReference>